<dbReference type="SMART" id="SM00239">
    <property type="entry name" value="C2"/>
    <property type="match status" value="2"/>
</dbReference>
<keyword evidence="6" id="KW-1185">Reference proteome</keyword>
<keyword evidence="1" id="KW-0479">Metal-binding</keyword>
<comment type="caution">
    <text evidence="5">The sequence shown here is derived from an EMBL/GenBank/DDBJ whole genome shotgun (WGS) entry which is preliminary data.</text>
</comment>
<feature type="domain" description="C2" evidence="4">
    <location>
        <begin position="179"/>
        <end position="330"/>
    </location>
</feature>
<dbReference type="CDD" id="cd00030">
    <property type="entry name" value="C2"/>
    <property type="match status" value="1"/>
</dbReference>
<keyword evidence="2" id="KW-0106">Calcium</keyword>
<evidence type="ECO:0000259" key="4">
    <source>
        <dbReference type="PROSITE" id="PS50004"/>
    </source>
</evidence>
<organism evidence="5 6">
    <name type="scientific">Prorocentrum cordatum</name>
    <dbReference type="NCBI Taxonomy" id="2364126"/>
    <lineage>
        <taxon>Eukaryota</taxon>
        <taxon>Sar</taxon>
        <taxon>Alveolata</taxon>
        <taxon>Dinophyceae</taxon>
        <taxon>Prorocentrales</taxon>
        <taxon>Prorocentraceae</taxon>
        <taxon>Prorocentrum</taxon>
    </lineage>
</organism>
<evidence type="ECO:0000313" key="5">
    <source>
        <dbReference type="EMBL" id="CAK0864616.1"/>
    </source>
</evidence>
<dbReference type="Gene3D" id="2.60.40.150">
    <property type="entry name" value="C2 domain"/>
    <property type="match status" value="2"/>
</dbReference>
<dbReference type="InterPro" id="IPR000008">
    <property type="entry name" value="C2_dom"/>
</dbReference>
<evidence type="ECO:0000313" key="6">
    <source>
        <dbReference type="Proteomes" id="UP001189429"/>
    </source>
</evidence>
<protein>
    <recommendedName>
        <fullName evidence="4">C2 domain-containing protein</fullName>
    </recommendedName>
</protein>
<name>A0ABN9UWU3_9DINO</name>
<dbReference type="Proteomes" id="UP001189429">
    <property type="component" value="Unassembled WGS sequence"/>
</dbReference>
<sequence>MEGPGARPADAAARSEAGLCSEAEASSPGPAEEQRPAAAGAPEVALAPSSYSNAAGSLVVSLGGVSPAGDSLTIVSASGLRAANSALLGGKSDPWCRCLLGGAEVARTHKISSTLNPRWDASSALPGDALGGLLEFEVRDWDQFGKGDQLGTASLRLACERGRSGVACDRELPLVGRQAKGSLRVRLVGARPADARAHEEALPSVTIVRAAGLRRADGPLPRSVGGGLSDPFCKCRVTRGRGDSQEVGKTGKLDRAQAAEAEKLGKTKVIKRTLDPVWGQALSLPVDARGCELEFGLWDHDRMSAADFLGEARLPLGSLAGPIGAVEEVELKLDGDKARGTLTVRLEGAVTVERERRILGSVETIARWARGLKARRAAATLRSWWAKCVRHQVVDARPRVIFLQAPSARAWRCRASKRGARPGSSSRGCSPAPTLAGPRTGRPARPS</sequence>
<dbReference type="PANTHER" id="PTHR45911:SF7">
    <property type="entry name" value="C2 DOMAIN-CONTAINING PROTEIN"/>
    <property type="match status" value="1"/>
</dbReference>
<dbReference type="InterPro" id="IPR035892">
    <property type="entry name" value="C2_domain_sf"/>
</dbReference>
<feature type="region of interest" description="Disordered" evidence="3">
    <location>
        <begin position="413"/>
        <end position="447"/>
    </location>
</feature>
<accession>A0ABN9UWU3</accession>
<dbReference type="PROSITE" id="PS50004">
    <property type="entry name" value="C2"/>
    <property type="match status" value="2"/>
</dbReference>
<gene>
    <name evidence="5" type="ORF">PCOR1329_LOCUS52445</name>
</gene>
<feature type="domain" description="C2" evidence="4">
    <location>
        <begin position="54"/>
        <end position="170"/>
    </location>
</feature>
<dbReference type="PANTHER" id="PTHR45911">
    <property type="entry name" value="C2 DOMAIN-CONTAINING PROTEIN"/>
    <property type="match status" value="1"/>
</dbReference>
<dbReference type="SUPFAM" id="SSF49562">
    <property type="entry name" value="C2 domain (Calcium/lipid-binding domain, CaLB)"/>
    <property type="match status" value="2"/>
</dbReference>
<dbReference type="EMBL" id="CAUYUJ010016382">
    <property type="protein sequence ID" value="CAK0864616.1"/>
    <property type="molecule type" value="Genomic_DNA"/>
</dbReference>
<evidence type="ECO:0000256" key="1">
    <source>
        <dbReference type="ARBA" id="ARBA00022723"/>
    </source>
</evidence>
<evidence type="ECO:0000256" key="3">
    <source>
        <dbReference type="SAM" id="MobiDB-lite"/>
    </source>
</evidence>
<reference evidence="5" key="1">
    <citation type="submission" date="2023-10" db="EMBL/GenBank/DDBJ databases">
        <authorList>
            <person name="Chen Y."/>
            <person name="Shah S."/>
            <person name="Dougan E. K."/>
            <person name="Thang M."/>
            <person name="Chan C."/>
        </authorList>
    </citation>
    <scope>NUCLEOTIDE SEQUENCE [LARGE SCALE GENOMIC DNA]</scope>
</reference>
<proteinExistence type="predicted"/>
<feature type="region of interest" description="Disordered" evidence="3">
    <location>
        <begin position="1"/>
        <end position="42"/>
    </location>
</feature>
<dbReference type="Pfam" id="PF00168">
    <property type="entry name" value="C2"/>
    <property type="match status" value="2"/>
</dbReference>
<evidence type="ECO:0000256" key="2">
    <source>
        <dbReference type="ARBA" id="ARBA00022837"/>
    </source>
</evidence>